<reference evidence="4" key="1">
    <citation type="submission" date="2016-10" db="EMBL/GenBank/DDBJ databases">
        <authorList>
            <person name="Varghese N."/>
            <person name="Submissions S."/>
        </authorList>
    </citation>
    <scope>NUCLEOTIDE SEQUENCE [LARGE SCALE GENOMIC DNA]</scope>
    <source>
        <strain evidence="4">DSM 4771</strain>
    </source>
</reference>
<keyword evidence="2" id="KW-1133">Transmembrane helix</keyword>
<keyword evidence="4" id="KW-1185">Reference proteome</keyword>
<feature type="transmembrane region" description="Helical" evidence="2">
    <location>
        <begin position="6"/>
        <end position="30"/>
    </location>
</feature>
<dbReference type="Proteomes" id="UP000199225">
    <property type="component" value="Unassembled WGS sequence"/>
</dbReference>
<dbReference type="EMBL" id="FNEV01000001">
    <property type="protein sequence ID" value="SDJ01343.1"/>
    <property type="molecule type" value="Genomic_DNA"/>
</dbReference>
<evidence type="ECO:0000256" key="2">
    <source>
        <dbReference type="SAM" id="Phobius"/>
    </source>
</evidence>
<evidence type="ECO:0000313" key="3">
    <source>
        <dbReference type="EMBL" id="SDJ01343.1"/>
    </source>
</evidence>
<organism evidence="3 4">
    <name type="scientific">Salimicrobium halophilum</name>
    <dbReference type="NCBI Taxonomy" id="86666"/>
    <lineage>
        <taxon>Bacteria</taxon>
        <taxon>Bacillati</taxon>
        <taxon>Bacillota</taxon>
        <taxon>Bacilli</taxon>
        <taxon>Bacillales</taxon>
        <taxon>Bacillaceae</taxon>
        <taxon>Salimicrobium</taxon>
    </lineage>
</organism>
<proteinExistence type="predicted"/>
<evidence type="ECO:0000313" key="4">
    <source>
        <dbReference type="Proteomes" id="UP000199225"/>
    </source>
</evidence>
<gene>
    <name evidence="3" type="ORF">SAMN04490247_0478</name>
</gene>
<dbReference type="Gene3D" id="1.10.10.60">
    <property type="entry name" value="Homeodomain-like"/>
    <property type="match status" value="1"/>
</dbReference>
<feature type="region of interest" description="Disordered" evidence="1">
    <location>
        <begin position="89"/>
        <end position="108"/>
    </location>
</feature>
<dbReference type="STRING" id="86666.SAMN04490247_0478"/>
<evidence type="ECO:0000256" key="1">
    <source>
        <dbReference type="SAM" id="MobiDB-lite"/>
    </source>
</evidence>
<dbReference type="AlphaFoldDB" id="A0A1G8Q9V2"/>
<sequence length="153" mass="17760">MVGEFHMTIFLLVVNFIIDGVIILGLFLLFTKMKGREDNLMKHQRMAREIEGTFQAYLEEIKEENKRFEQNMNMDSSPNVASPVQEIYRNRDNSQEQESIYSPPEIEENDVVEFSDETKAKQMYEEGLSIEEIAKKLGKGKTEVELIVKFGQS</sequence>
<protein>
    <recommendedName>
        <fullName evidence="5">Helix-turn-helix domain of resolvase</fullName>
    </recommendedName>
</protein>
<accession>A0A1G8Q9V2</accession>
<keyword evidence="2" id="KW-0472">Membrane</keyword>
<dbReference type="InterPro" id="IPR046118">
    <property type="entry name" value="DUF6115"/>
</dbReference>
<name>A0A1G8Q9V2_9BACI</name>
<dbReference type="Pfam" id="PF19610">
    <property type="entry name" value="DUF6115"/>
    <property type="match status" value="1"/>
</dbReference>
<evidence type="ECO:0008006" key="5">
    <source>
        <dbReference type="Google" id="ProtNLM"/>
    </source>
</evidence>
<keyword evidence="2" id="KW-0812">Transmembrane</keyword>